<evidence type="ECO:0000256" key="1">
    <source>
        <dbReference type="SAM" id="MobiDB-lite"/>
    </source>
</evidence>
<name>A0AAJ0A0F0_9PEZI</name>
<dbReference type="EMBL" id="JAHMHQ010000002">
    <property type="protein sequence ID" value="KAK1654140.1"/>
    <property type="molecule type" value="Genomic_DNA"/>
</dbReference>
<dbReference type="RefSeq" id="XP_060450184.1">
    <property type="nucleotide sequence ID" value="XM_060591904.1"/>
</dbReference>
<accession>A0AAJ0A0F0</accession>
<dbReference type="GeneID" id="85476766"/>
<keyword evidence="3" id="KW-1185">Reference proteome</keyword>
<reference evidence="2" key="1">
    <citation type="submission" date="2021-06" db="EMBL/GenBank/DDBJ databases">
        <title>Comparative genomics, transcriptomics and evolutionary studies reveal genomic signatures of adaptation to plant cell wall in hemibiotrophic fungi.</title>
        <authorList>
            <consortium name="DOE Joint Genome Institute"/>
            <person name="Baroncelli R."/>
            <person name="Diaz J.F."/>
            <person name="Benocci T."/>
            <person name="Peng M."/>
            <person name="Battaglia E."/>
            <person name="Haridas S."/>
            <person name="Andreopoulos W."/>
            <person name="Labutti K."/>
            <person name="Pangilinan J."/>
            <person name="Floch G.L."/>
            <person name="Makela M.R."/>
            <person name="Henrissat B."/>
            <person name="Grigoriev I.V."/>
            <person name="Crouch J.A."/>
            <person name="De Vries R.P."/>
            <person name="Sukno S.A."/>
            <person name="Thon M.R."/>
        </authorList>
    </citation>
    <scope>NUCLEOTIDE SEQUENCE</scope>
    <source>
        <strain evidence="2">CBS 102054</strain>
    </source>
</reference>
<feature type="compositionally biased region" description="Basic and acidic residues" evidence="1">
    <location>
        <begin position="171"/>
        <end position="194"/>
    </location>
</feature>
<proteinExistence type="predicted"/>
<comment type="caution">
    <text evidence="2">The sequence shown here is derived from an EMBL/GenBank/DDBJ whole genome shotgun (WGS) entry which is preliminary data.</text>
</comment>
<evidence type="ECO:0000313" key="2">
    <source>
        <dbReference type="EMBL" id="KAK1654140.1"/>
    </source>
</evidence>
<protein>
    <submittedName>
        <fullName evidence="2">Uncharacterized protein</fullName>
    </submittedName>
</protein>
<feature type="region of interest" description="Disordered" evidence="1">
    <location>
        <begin position="136"/>
        <end position="194"/>
    </location>
</feature>
<organism evidence="2 3">
    <name type="scientific">Colletotrichum phormii</name>
    <dbReference type="NCBI Taxonomy" id="359342"/>
    <lineage>
        <taxon>Eukaryota</taxon>
        <taxon>Fungi</taxon>
        <taxon>Dikarya</taxon>
        <taxon>Ascomycota</taxon>
        <taxon>Pezizomycotina</taxon>
        <taxon>Sordariomycetes</taxon>
        <taxon>Hypocreomycetidae</taxon>
        <taxon>Glomerellales</taxon>
        <taxon>Glomerellaceae</taxon>
        <taxon>Colletotrichum</taxon>
        <taxon>Colletotrichum acutatum species complex</taxon>
    </lineage>
</organism>
<gene>
    <name evidence="2" type="ORF">BDP81DRAFT_445051</name>
</gene>
<dbReference type="AlphaFoldDB" id="A0AAJ0A0F0"/>
<sequence>MPLMVRHSILGRITRREIREAGYVYRRPGHVFFSIALISKIGRAFNTRNPQDIERLSSTATEFMCRSTGSVRDILKFHLKSDSILHSRGVERNSIRIFGSKSTLEYTRYARSSAADLSQTGPPPALAMARSCKQGTCTSSRTEPHWLTRSMGPNSPKRRPNERFTIGIKGETSRARQREAFPRKARNRQSEKLRLSRSRHHLWLLTEYGSKAPSAKS</sequence>
<evidence type="ECO:0000313" key="3">
    <source>
        <dbReference type="Proteomes" id="UP001243989"/>
    </source>
</evidence>
<dbReference type="Proteomes" id="UP001243989">
    <property type="component" value="Unassembled WGS sequence"/>
</dbReference>